<dbReference type="Gene3D" id="3.40.630.30">
    <property type="match status" value="1"/>
</dbReference>
<dbReference type="GO" id="GO:0016740">
    <property type="term" value="F:transferase activity"/>
    <property type="evidence" value="ECO:0007669"/>
    <property type="project" value="UniProtKB-KW"/>
</dbReference>
<dbReference type="SUPFAM" id="SSF55729">
    <property type="entry name" value="Acyl-CoA N-acyltransferases (Nat)"/>
    <property type="match status" value="1"/>
</dbReference>
<dbReference type="RefSeq" id="WP_183417415.1">
    <property type="nucleotide sequence ID" value="NZ_JACHXA010000009.1"/>
</dbReference>
<evidence type="ECO:0000313" key="2">
    <source>
        <dbReference type="Proteomes" id="UP000581135"/>
    </source>
</evidence>
<organism evidence="1 2">
    <name type="scientific">Limibacillus halophilus</name>
    <dbReference type="NCBI Taxonomy" id="1579333"/>
    <lineage>
        <taxon>Bacteria</taxon>
        <taxon>Pseudomonadati</taxon>
        <taxon>Pseudomonadota</taxon>
        <taxon>Alphaproteobacteria</taxon>
        <taxon>Rhodospirillales</taxon>
        <taxon>Rhodovibrionaceae</taxon>
        <taxon>Limibacillus</taxon>
    </lineage>
</organism>
<evidence type="ECO:0000313" key="1">
    <source>
        <dbReference type="EMBL" id="MBB3066583.1"/>
    </source>
</evidence>
<dbReference type="InterPro" id="IPR016181">
    <property type="entry name" value="Acyl_CoA_acyltransferase"/>
</dbReference>
<dbReference type="InterPro" id="IPR039968">
    <property type="entry name" value="BcerS-like"/>
</dbReference>
<protein>
    <submittedName>
        <fullName evidence="1">GNAT superfamily N-acetyltransferase</fullName>
    </submittedName>
</protein>
<name>A0A839T0A3_9PROT</name>
<dbReference type="PANTHER" id="PTHR41368">
    <property type="entry name" value="PROTEIN YGHO"/>
    <property type="match status" value="1"/>
</dbReference>
<gene>
    <name evidence="1" type="ORF">FHR98_002891</name>
</gene>
<proteinExistence type="predicted"/>
<dbReference type="PANTHER" id="PTHR41368:SF1">
    <property type="entry name" value="PROTEIN YGHO"/>
    <property type="match status" value="1"/>
</dbReference>
<keyword evidence="1" id="KW-0808">Transferase</keyword>
<dbReference type="AlphaFoldDB" id="A0A839T0A3"/>
<comment type="caution">
    <text evidence="1">The sequence shown here is derived from an EMBL/GenBank/DDBJ whole genome shotgun (WGS) entry which is preliminary data.</text>
</comment>
<reference evidence="1 2" key="1">
    <citation type="submission" date="2020-08" db="EMBL/GenBank/DDBJ databases">
        <title>Genomic Encyclopedia of Type Strains, Phase III (KMG-III): the genomes of soil and plant-associated and newly described type strains.</title>
        <authorList>
            <person name="Whitman W."/>
        </authorList>
    </citation>
    <scope>NUCLEOTIDE SEQUENCE [LARGE SCALE GENOMIC DNA]</scope>
    <source>
        <strain evidence="1 2">CECT 8803</strain>
    </source>
</reference>
<dbReference type="EMBL" id="JACHXA010000009">
    <property type="protein sequence ID" value="MBB3066583.1"/>
    <property type="molecule type" value="Genomic_DNA"/>
</dbReference>
<dbReference type="Proteomes" id="UP000581135">
    <property type="component" value="Unassembled WGS sequence"/>
</dbReference>
<sequence length="381" mass="43172">MPHSEISVVPVANRRDLKRFVRLPARIMASDPNYIPQLTLERLLNLSPKHNPYFEHAEAAFWLAYRGEDCVGRISAQIDSIYLERYQDWTGHFGFLDAVDDPAVFAALFETAESWLKQRGMKRALGPFSLSINEETGLLIDGFDTPPYVMMGHAQPYYGPRVEEQGYGKAKDMVAYAYGSLNSRPPLTDKLVNRALRGVDVEFRAIDWKNFERDLNLIVDIFNDAWSGNWGFVPMTESEINNLAKTIKPIITPEFGCIAEIDGEAAAMVVTLPNINEAIRDFGGRLFPFNWVKLLWRLKVSGVESVRMPLMGVRQKYQSTNLGAALALGIIENVRIFHQGRGNVNAELGWVLEDNHGTHKIIEAMGAEIYKTYRVYEKDLL</sequence>
<accession>A0A839T0A3</accession>
<keyword evidence="2" id="KW-1185">Reference proteome</keyword>